<sequence>MFMDNIRDAHPRSMVASSAQKEIKDEDSITTDGTTNMVADALCALTEVANVSGSFSDFPSVFRQCNGFFDSNKSTDNDDQQSQGGKRGRTPEHPCWEIMQRVPRDNCMICLLCSKQIMWINTRNAMQHLKSCNQQISC</sequence>
<dbReference type="AlphaFoldDB" id="A0A914ZEL8"/>
<reference evidence="3" key="1">
    <citation type="submission" date="2022-11" db="UniProtKB">
        <authorList>
            <consortium name="WormBaseParasite"/>
        </authorList>
    </citation>
    <scope>IDENTIFICATION</scope>
</reference>
<protein>
    <submittedName>
        <fullName evidence="3">BED-type domain-containing protein</fullName>
    </submittedName>
</protein>
<feature type="region of interest" description="Disordered" evidence="1">
    <location>
        <begin position="1"/>
        <end position="25"/>
    </location>
</feature>
<feature type="compositionally biased region" description="Polar residues" evidence="1">
    <location>
        <begin position="69"/>
        <end position="84"/>
    </location>
</feature>
<dbReference type="WBParaSite" id="PgB01_g035_t01">
    <property type="protein sequence ID" value="PgB01_g035_t01"/>
    <property type="gene ID" value="PgB01_g035"/>
</dbReference>
<evidence type="ECO:0000313" key="3">
    <source>
        <dbReference type="WBParaSite" id="PgB01_g035_t01"/>
    </source>
</evidence>
<accession>A0A914ZEL8</accession>
<feature type="compositionally biased region" description="Basic and acidic residues" evidence="1">
    <location>
        <begin position="1"/>
        <end position="11"/>
    </location>
</feature>
<keyword evidence="2" id="KW-1185">Reference proteome</keyword>
<dbReference type="Proteomes" id="UP000887569">
    <property type="component" value="Unplaced"/>
</dbReference>
<name>A0A914ZEL8_PARUN</name>
<evidence type="ECO:0000256" key="1">
    <source>
        <dbReference type="SAM" id="MobiDB-lite"/>
    </source>
</evidence>
<evidence type="ECO:0000313" key="2">
    <source>
        <dbReference type="Proteomes" id="UP000887569"/>
    </source>
</evidence>
<organism evidence="2 3">
    <name type="scientific">Parascaris univalens</name>
    <name type="common">Nematode worm</name>
    <dbReference type="NCBI Taxonomy" id="6257"/>
    <lineage>
        <taxon>Eukaryota</taxon>
        <taxon>Metazoa</taxon>
        <taxon>Ecdysozoa</taxon>
        <taxon>Nematoda</taxon>
        <taxon>Chromadorea</taxon>
        <taxon>Rhabditida</taxon>
        <taxon>Spirurina</taxon>
        <taxon>Ascaridomorpha</taxon>
        <taxon>Ascaridoidea</taxon>
        <taxon>Ascarididae</taxon>
        <taxon>Parascaris</taxon>
    </lineage>
</organism>
<proteinExistence type="predicted"/>
<feature type="region of interest" description="Disordered" evidence="1">
    <location>
        <begin position="69"/>
        <end position="92"/>
    </location>
</feature>